<sequence length="130" mass="15022">MFRGIALESETMFCGQSLERKAILRGLSSLERLAMFRGLSRGRQCYVVSLEVGNLLRSLERLAMFRGLSREVDNVWWSLFRGNVSWSLFRVDLPKYVHTFPLPIRSTRSSPTKLRVLVWFGRHEWSGAVG</sequence>
<accession>A0A9D4CVL9</accession>
<dbReference type="AlphaFoldDB" id="A0A9D4CVL9"/>
<dbReference type="Proteomes" id="UP000828390">
    <property type="component" value="Unassembled WGS sequence"/>
</dbReference>
<reference evidence="1" key="2">
    <citation type="submission" date="2020-11" db="EMBL/GenBank/DDBJ databases">
        <authorList>
            <person name="McCartney M.A."/>
            <person name="Auch B."/>
            <person name="Kono T."/>
            <person name="Mallez S."/>
            <person name="Becker A."/>
            <person name="Gohl D.M."/>
            <person name="Silverstein K.A.T."/>
            <person name="Koren S."/>
            <person name="Bechman K.B."/>
            <person name="Herman A."/>
            <person name="Abrahante J.E."/>
            <person name="Garbe J."/>
        </authorList>
    </citation>
    <scope>NUCLEOTIDE SEQUENCE</scope>
    <source>
        <strain evidence="1">Duluth1</strain>
        <tissue evidence="1">Whole animal</tissue>
    </source>
</reference>
<evidence type="ECO:0000313" key="1">
    <source>
        <dbReference type="EMBL" id="KAH3733800.1"/>
    </source>
</evidence>
<name>A0A9D4CVL9_DREPO</name>
<keyword evidence="2" id="KW-1185">Reference proteome</keyword>
<gene>
    <name evidence="1" type="ORF">DPMN_040235</name>
</gene>
<protein>
    <submittedName>
        <fullName evidence="1">Uncharacterized protein</fullName>
    </submittedName>
</protein>
<proteinExistence type="predicted"/>
<evidence type="ECO:0000313" key="2">
    <source>
        <dbReference type="Proteomes" id="UP000828390"/>
    </source>
</evidence>
<reference evidence="1" key="1">
    <citation type="journal article" date="2019" name="bioRxiv">
        <title>The Genome of the Zebra Mussel, Dreissena polymorpha: A Resource for Invasive Species Research.</title>
        <authorList>
            <person name="McCartney M.A."/>
            <person name="Auch B."/>
            <person name="Kono T."/>
            <person name="Mallez S."/>
            <person name="Zhang Y."/>
            <person name="Obille A."/>
            <person name="Becker A."/>
            <person name="Abrahante J.E."/>
            <person name="Garbe J."/>
            <person name="Badalamenti J.P."/>
            <person name="Herman A."/>
            <person name="Mangelson H."/>
            <person name="Liachko I."/>
            <person name="Sullivan S."/>
            <person name="Sone E.D."/>
            <person name="Koren S."/>
            <person name="Silverstein K.A.T."/>
            <person name="Beckman K.B."/>
            <person name="Gohl D.M."/>
        </authorList>
    </citation>
    <scope>NUCLEOTIDE SEQUENCE</scope>
    <source>
        <strain evidence="1">Duluth1</strain>
        <tissue evidence="1">Whole animal</tissue>
    </source>
</reference>
<organism evidence="1 2">
    <name type="scientific">Dreissena polymorpha</name>
    <name type="common">Zebra mussel</name>
    <name type="synonym">Mytilus polymorpha</name>
    <dbReference type="NCBI Taxonomy" id="45954"/>
    <lineage>
        <taxon>Eukaryota</taxon>
        <taxon>Metazoa</taxon>
        <taxon>Spiralia</taxon>
        <taxon>Lophotrochozoa</taxon>
        <taxon>Mollusca</taxon>
        <taxon>Bivalvia</taxon>
        <taxon>Autobranchia</taxon>
        <taxon>Heteroconchia</taxon>
        <taxon>Euheterodonta</taxon>
        <taxon>Imparidentia</taxon>
        <taxon>Neoheterodontei</taxon>
        <taxon>Myida</taxon>
        <taxon>Dreissenoidea</taxon>
        <taxon>Dreissenidae</taxon>
        <taxon>Dreissena</taxon>
    </lineage>
</organism>
<dbReference type="EMBL" id="JAIWYP010000011">
    <property type="protein sequence ID" value="KAH3733800.1"/>
    <property type="molecule type" value="Genomic_DNA"/>
</dbReference>
<comment type="caution">
    <text evidence="1">The sequence shown here is derived from an EMBL/GenBank/DDBJ whole genome shotgun (WGS) entry which is preliminary data.</text>
</comment>